<sequence length="252" mass="27823">EVPDEEYQAWAAEVFQPSDQDAIERGRALSCVLCNLLTKTVLDTHRLNKKKPLHERFDQDQTQEVLIDFCSDLAKPIARQMDVIEKDVLMVCNRVVKENVGDMMDVSSVELPLKARCGPSGRGGVFGRGGGRLLRRAEALRPVLPRYGEDAKDDVGTGDEGQEGSRALDAYGFLLAHAELENEELSFWGNVRGAAQLAFLRQGGSVHVSPSAFFEKNTLRPSSAVRTVRGPVVVVAEPSHDPSHRERFLRGS</sequence>
<dbReference type="Proteomes" id="UP001642484">
    <property type="component" value="Unassembled WGS sequence"/>
</dbReference>
<gene>
    <name evidence="1" type="ORF">CCMP2556_LOCUS29659</name>
</gene>
<comment type="caution">
    <text evidence="1">The sequence shown here is derived from an EMBL/GenBank/DDBJ whole genome shotgun (WGS) entry which is preliminary data.</text>
</comment>
<feature type="non-terminal residue" evidence="1">
    <location>
        <position position="1"/>
    </location>
</feature>
<keyword evidence="2" id="KW-1185">Reference proteome</keyword>
<reference evidence="1 2" key="1">
    <citation type="submission" date="2024-02" db="EMBL/GenBank/DDBJ databases">
        <authorList>
            <person name="Chen Y."/>
            <person name="Shah S."/>
            <person name="Dougan E. K."/>
            <person name="Thang M."/>
            <person name="Chan C."/>
        </authorList>
    </citation>
    <scope>NUCLEOTIDE SEQUENCE [LARGE SCALE GENOMIC DNA]</scope>
</reference>
<proteinExistence type="predicted"/>
<dbReference type="EMBL" id="CAXAMN010021498">
    <property type="protein sequence ID" value="CAK9060289.1"/>
    <property type="molecule type" value="Genomic_DNA"/>
</dbReference>
<organism evidence="1 2">
    <name type="scientific">Durusdinium trenchii</name>
    <dbReference type="NCBI Taxonomy" id="1381693"/>
    <lineage>
        <taxon>Eukaryota</taxon>
        <taxon>Sar</taxon>
        <taxon>Alveolata</taxon>
        <taxon>Dinophyceae</taxon>
        <taxon>Suessiales</taxon>
        <taxon>Symbiodiniaceae</taxon>
        <taxon>Durusdinium</taxon>
    </lineage>
</organism>
<evidence type="ECO:0000313" key="1">
    <source>
        <dbReference type="EMBL" id="CAK9060289.1"/>
    </source>
</evidence>
<evidence type="ECO:0000313" key="2">
    <source>
        <dbReference type="Proteomes" id="UP001642484"/>
    </source>
</evidence>
<protein>
    <submittedName>
        <fullName evidence="1">Uncharacterized protein</fullName>
    </submittedName>
</protein>
<name>A0ABP0NBR2_9DINO</name>
<accession>A0ABP0NBR2</accession>